<dbReference type="Pfam" id="PF13000">
    <property type="entry name" value="Acatn"/>
    <property type="match status" value="2"/>
</dbReference>
<feature type="transmembrane region" description="Helical" evidence="5">
    <location>
        <begin position="345"/>
        <end position="367"/>
    </location>
</feature>
<dbReference type="OrthoDB" id="6415790at2759"/>
<feature type="transmembrane region" description="Helical" evidence="5">
    <location>
        <begin position="233"/>
        <end position="250"/>
    </location>
</feature>
<evidence type="ECO:0000256" key="2">
    <source>
        <dbReference type="ARBA" id="ARBA00022692"/>
    </source>
</evidence>
<dbReference type="InterPro" id="IPR024371">
    <property type="entry name" value="AcetylCoA_trans_1-like"/>
</dbReference>
<feature type="transmembrane region" description="Helical" evidence="5">
    <location>
        <begin position="373"/>
        <end position="393"/>
    </location>
</feature>
<dbReference type="SUPFAM" id="SSF103473">
    <property type="entry name" value="MFS general substrate transporter"/>
    <property type="match status" value="1"/>
</dbReference>
<dbReference type="FunFam" id="1.20.1250.20:FF:000289">
    <property type="entry name" value="Acetyl-coenzyme A transporter 1"/>
    <property type="match status" value="1"/>
</dbReference>
<protein>
    <submittedName>
        <fullName evidence="6">MFS general substrate transporter</fullName>
    </submittedName>
</protein>
<feature type="transmembrane region" description="Helical" evidence="5">
    <location>
        <begin position="480"/>
        <end position="501"/>
    </location>
</feature>
<dbReference type="Proteomes" id="UP000218811">
    <property type="component" value="Unassembled WGS sequence"/>
</dbReference>
<name>A0A2H3J1H6_WOLCO</name>
<dbReference type="AlphaFoldDB" id="A0A2H3J1H6"/>
<evidence type="ECO:0000256" key="5">
    <source>
        <dbReference type="SAM" id="Phobius"/>
    </source>
</evidence>
<organism evidence="6 7">
    <name type="scientific">Wolfiporia cocos (strain MD-104)</name>
    <name type="common">Brown rot fungus</name>
    <dbReference type="NCBI Taxonomy" id="742152"/>
    <lineage>
        <taxon>Eukaryota</taxon>
        <taxon>Fungi</taxon>
        <taxon>Dikarya</taxon>
        <taxon>Basidiomycota</taxon>
        <taxon>Agaricomycotina</taxon>
        <taxon>Agaricomycetes</taxon>
        <taxon>Polyporales</taxon>
        <taxon>Phaeolaceae</taxon>
        <taxon>Wolfiporia</taxon>
    </lineage>
</organism>
<evidence type="ECO:0000256" key="1">
    <source>
        <dbReference type="ARBA" id="ARBA00004141"/>
    </source>
</evidence>
<dbReference type="GO" id="GO:0016020">
    <property type="term" value="C:membrane"/>
    <property type="evidence" value="ECO:0007669"/>
    <property type="project" value="UniProtKB-SubCell"/>
</dbReference>
<dbReference type="EMBL" id="KB467865">
    <property type="protein sequence ID" value="PCH36092.1"/>
    <property type="molecule type" value="Genomic_DNA"/>
</dbReference>
<feature type="transmembrane region" description="Helical" evidence="5">
    <location>
        <begin position="314"/>
        <end position="333"/>
    </location>
</feature>
<feature type="transmembrane region" description="Helical" evidence="5">
    <location>
        <begin position="405"/>
        <end position="424"/>
    </location>
</feature>
<proteinExistence type="predicted"/>
<keyword evidence="2 5" id="KW-0812">Transmembrane</keyword>
<dbReference type="OMA" id="NELMEEP"/>
<gene>
    <name evidence="6" type="ORF">WOLCODRAFT_126674</name>
</gene>
<dbReference type="STRING" id="742152.A0A2H3J1H6"/>
<feature type="transmembrane region" description="Helical" evidence="5">
    <location>
        <begin position="153"/>
        <end position="179"/>
    </location>
</feature>
<accession>A0A2H3J1H6</accession>
<sequence length="520" mass="57902">MTSLPRDEVELSLLAHAERLESEEDLSVLPQDDLEEELKPHMKTPLSSREKRAIFLLTALFLSQGLPVVLATGSLPFLLRKNLSYSQLAIFSLSSYPYSMKLLWSPIVDSVSMPSIGRRKSWILPLQLMLGIVLLVLSFSINELMEEPAEHLYALTATFTLIIIMAATQVALTRLLIGWALKLLHESNRSYLSTCQSIGFTTGFLLSFTVFMALNSADFAQRWGIPQLTLRTYMRFCCAVSLSLVVWLLLEKEEKEDANENVNIKSVYLTMWEICKLKHVQSLLLLHLFAFIGFQADSDVTSLKLVEKGLTQEFLSISVLIGFPFQILGSYLAGRWARGNKPLKAWMLAFWPRLAMAGAGALIVWLFPGQPIPAVFLCAIVAQGMLSTFAMTIQFGGMISFHSRISDPLVGGTYMTLFATFNNLGTTWPKFFVLRGVDMFTIAACNVQHTTLTKPIECVSQQGKAACTQSGGECVIERDGYYIISGICLALGVLSVIFHMIPTARRLQVIPAEKWRVSSG</sequence>
<dbReference type="InterPro" id="IPR036259">
    <property type="entry name" value="MFS_trans_sf"/>
</dbReference>
<evidence type="ECO:0000313" key="6">
    <source>
        <dbReference type="EMBL" id="PCH36092.1"/>
    </source>
</evidence>
<keyword evidence="3 5" id="KW-1133">Transmembrane helix</keyword>
<evidence type="ECO:0000256" key="4">
    <source>
        <dbReference type="ARBA" id="ARBA00023136"/>
    </source>
</evidence>
<dbReference type="Gene3D" id="1.20.1250.20">
    <property type="entry name" value="MFS general substrate transporter like domains"/>
    <property type="match status" value="1"/>
</dbReference>
<reference evidence="6 7" key="1">
    <citation type="journal article" date="2012" name="Science">
        <title>The Paleozoic origin of enzymatic lignin decomposition reconstructed from 31 fungal genomes.</title>
        <authorList>
            <person name="Floudas D."/>
            <person name="Binder M."/>
            <person name="Riley R."/>
            <person name="Barry K."/>
            <person name="Blanchette R.A."/>
            <person name="Henrissat B."/>
            <person name="Martinez A.T."/>
            <person name="Otillar R."/>
            <person name="Spatafora J.W."/>
            <person name="Yadav J.S."/>
            <person name="Aerts A."/>
            <person name="Benoit I."/>
            <person name="Boyd A."/>
            <person name="Carlson A."/>
            <person name="Copeland A."/>
            <person name="Coutinho P.M."/>
            <person name="de Vries R.P."/>
            <person name="Ferreira P."/>
            <person name="Findley K."/>
            <person name="Foster B."/>
            <person name="Gaskell J."/>
            <person name="Glotzer D."/>
            <person name="Gorecki P."/>
            <person name="Heitman J."/>
            <person name="Hesse C."/>
            <person name="Hori C."/>
            <person name="Igarashi K."/>
            <person name="Jurgens J.A."/>
            <person name="Kallen N."/>
            <person name="Kersten P."/>
            <person name="Kohler A."/>
            <person name="Kuees U."/>
            <person name="Kumar T.K.A."/>
            <person name="Kuo A."/>
            <person name="LaButti K."/>
            <person name="Larrondo L.F."/>
            <person name="Lindquist E."/>
            <person name="Ling A."/>
            <person name="Lombard V."/>
            <person name="Lucas S."/>
            <person name="Lundell T."/>
            <person name="Martin R."/>
            <person name="McLaughlin D.J."/>
            <person name="Morgenstern I."/>
            <person name="Morin E."/>
            <person name="Murat C."/>
            <person name="Nagy L.G."/>
            <person name="Nolan M."/>
            <person name="Ohm R.A."/>
            <person name="Patyshakuliyeva A."/>
            <person name="Rokas A."/>
            <person name="Ruiz-Duenas F.J."/>
            <person name="Sabat G."/>
            <person name="Salamov A."/>
            <person name="Samejima M."/>
            <person name="Schmutz J."/>
            <person name="Slot J.C."/>
            <person name="St John F."/>
            <person name="Stenlid J."/>
            <person name="Sun H."/>
            <person name="Sun S."/>
            <person name="Syed K."/>
            <person name="Tsang A."/>
            <person name="Wiebenga A."/>
            <person name="Young D."/>
            <person name="Pisabarro A."/>
            <person name="Eastwood D.C."/>
            <person name="Martin F."/>
            <person name="Cullen D."/>
            <person name="Grigoriev I.V."/>
            <person name="Hibbett D.S."/>
        </authorList>
    </citation>
    <scope>NUCLEOTIDE SEQUENCE [LARGE SCALE GENOMIC DNA]</scope>
    <source>
        <strain evidence="6 7">MD-104</strain>
    </source>
</reference>
<dbReference type="PANTHER" id="PTHR12778">
    <property type="entry name" value="SOLUTE CARRIER FAMILY 33 ACETYL-COA TRANSPORTER -RELATED"/>
    <property type="match status" value="1"/>
</dbReference>
<comment type="subcellular location">
    <subcellularLocation>
        <location evidence="1">Membrane</location>
        <topology evidence="1">Multi-pass membrane protein</topology>
    </subcellularLocation>
</comment>
<feature type="transmembrane region" description="Helical" evidence="5">
    <location>
        <begin position="53"/>
        <end position="79"/>
    </location>
</feature>
<dbReference type="PANTHER" id="PTHR12778:SF9">
    <property type="entry name" value="ACETYL-COENZYME A TRANSPORTER 1"/>
    <property type="match status" value="1"/>
</dbReference>
<evidence type="ECO:0000256" key="3">
    <source>
        <dbReference type="ARBA" id="ARBA00022989"/>
    </source>
</evidence>
<feature type="transmembrane region" description="Helical" evidence="5">
    <location>
        <begin position="191"/>
        <end position="213"/>
    </location>
</feature>
<dbReference type="InterPro" id="IPR004752">
    <property type="entry name" value="AmpG_permease/AT-1"/>
</dbReference>
<keyword evidence="4 5" id="KW-0472">Membrane</keyword>
<feature type="transmembrane region" description="Helical" evidence="5">
    <location>
        <begin position="124"/>
        <end position="141"/>
    </location>
</feature>
<dbReference type="GO" id="GO:0008521">
    <property type="term" value="F:acetyl-CoA transmembrane transporter activity"/>
    <property type="evidence" value="ECO:0007669"/>
    <property type="project" value="InterPro"/>
</dbReference>
<evidence type="ECO:0000313" key="7">
    <source>
        <dbReference type="Proteomes" id="UP000218811"/>
    </source>
</evidence>
<keyword evidence="7" id="KW-1185">Reference proteome</keyword>
<dbReference type="GO" id="GO:0035348">
    <property type="term" value="P:acetyl-CoA transmembrane transport"/>
    <property type="evidence" value="ECO:0007669"/>
    <property type="project" value="InterPro"/>
</dbReference>